<dbReference type="Proteomes" id="UP001302745">
    <property type="component" value="Unassembled WGS sequence"/>
</dbReference>
<reference evidence="1" key="1">
    <citation type="journal article" date="2023" name="Mol. Phylogenet. Evol.">
        <title>Genome-scale phylogeny and comparative genomics of the fungal order Sordariales.</title>
        <authorList>
            <person name="Hensen N."/>
            <person name="Bonometti L."/>
            <person name="Westerberg I."/>
            <person name="Brannstrom I.O."/>
            <person name="Guillou S."/>
            <person name="Cros-Aarteil S."/>
            <person name="Calhoun S."/>
            <person name="Haridas S."/>
            <person name="Kuo A."/>
            <person name="Mondo S."/>
            <person name="Pangilinan J."/>
            <person name="Riley R."/>
            <person name="LaButti K."/>
            <person name="Andreopoulos B."/>
            <person name="Lipzen A."/>
            <person name="Chen C."/>
            <person name="Yan M."/>
            <person name="Daum C."/>
            <person name="Ng V."/>
            <person name="Clum A."/>
            <person name="Steindorff A."/>
            <person name="Ohm R.A."/>
            <person name="Martin F."/>
            <person name="Silar P."/>
            <person name="Natvig D.O."/>
            <person name="Lalanne C."/>
            <person name="Gautier V."/>
            <person name="Ament-Velasquez S.L."/>
            <person name="Kruys A."/>
            <person name="Hutchinson M.I."/>
            <person name="Powell A.J."/>
            <person name="Barry K."/>
            <person name="Miller A.N."/>
            <person name="Grigoriev I.V."/>
            <person name="Debuchy R."/>
            <person name="Gladieux P."/>
            <person name="Hiltunen Thoren M."/>
            <person name="Johannesson H."/>
        </authorList>
    </citation>
    <scope>NUCLEOTIDE SEQUENCE</scope>
    <source>
        <strain evidence="1">CBS 538.74</strain>
    </source>
</reference>
<gene>
    <name evidence="1" type="ORF">C8A00DRAFT_46692</name>
</gene>
<name>A0AAN6VE11_9PEZI</name>
<dbReference type="EMBL" id="MU857127">
    <property type="protein sequence ID" value="KAK4149748.1"/>
    <property type="molecule type" value="Genomic_DNA"/>
</dbReference>
<evidence type="ECO:0000313" key="1">
    <source>
        <dbReference type="EMBL" id="KAK4149748.1"/>
    </source>
</evidence>
<dbReference type="AlphaFoldDB" id="A0AAN6VE11"/>
<reference evidence="1" key="2">
    <citation type="submission" date="2023-05" db="EMBL/GenBank/DDBJ databases">
        <authorList>
            <consortium name="Lawrence Berkeley National Laboratory"/>
            <person name="Steindorff A."/>
            <person name="Hensen N."/>
            <person name="Bonometti L."/>
            <person name="Westerberg I."/>
            <person name="Brannstrom I.O."/>
            <person name="Guillou S."/>
            <person name="Cros-Aarteil S."/>
            <person name="Calhoun S."/>
            <person name="Haridas S."/>
            <person name="Kuo A."/>
            <person name="Mondo S."/>
            <person name="Pangilinan J."/>
            <person name="Riley R."/>
            <person name="Labutti K."/>
            <person name="Andreopoulos B."/>
            <person name="Lipzen A."/>
            <person name="Chen C."/>
            <person name="Yanf M."/>
            <person name="Daum C."/>
            <person name="Ng V."/>
            <person name="Clum A."/>
            <person name="Ohm R."/>
            <person name="Martin F."/>
            <person name="Silar P."/>
            <person name="Natvig D."/>
            <person name="Lalanne C."/>
            <person name="Gautier V."/>
            <person name="Ament-Velasquez S.L."/>
            <person name="Kruys A."/>
            <person name="Hutchinson M.I."/>
            <person name="Powell A.J."/>
            <person name="Barry K."/>
            <person name="Miller A.N."/>
            <person name="Grigoriev I.V."/>
            <person name="Debuchy R."/>
            <person name="Gladieux P."/>
            <person name="Thoren M.H."/>
            <person name="Johannesson H."/>
        </authorList>
    </citation>
    <scope>NUCLEOTIDE SEQUENCE</scope>
    <source>
        <strain evidence="1">CBS 538.74</strain>
    </source>
</reference>
<proteinExistence type="predicted"/>
<evidence type="ECO:0000313" key="2">
    <source>
        <dbReference type="Proteomes" id="UP001302745"/>
    </source>
</evidence>
<accession>A0AAN6VE11</accession>
<keyword evidence="2" id="KW-1185">Reference proteome</keyword>
<comment type="caution">
    <text evidence="1">The sequence shown here is derived from an EMBL/GenBank/DDBJ whole genome shotgun (WGS) entry which is preliminary data.</text>
</comment>
<sequence length="609" mass="67975">MADAVRLSAEDFRGVYEQSFRAWSAFYHGAIEQRGLPLPYLDIQGAFRQHPSFPRDLRLEHVKYPKHSQVYATGRSTWGSTQPDCECDYGLPPFHQQVQIGVVLRNPIPLSIAATEHEIRWASWFARGDQNYLTVLILAWSYILSARWAEIMPKGTSFVYTSSVADNHSPDAQTTLPPDHISLEVDVRDAGPDEARWWAAVLAPDQGWQATMLLGQDTFFAPWSIRLQPDHRFILSTTSTLRNHSAVAPSFSEALRFLGNFCARRNIADQGQAALAAVLLFPSMGTGQGQGLQLPAFATSRLDGPTGVASSAPQQQCLDLNCEPRHSWVHQDDHLDRLITLSCHVKGIRPMLLSSFYDPSVECNAVTPWLQGALAAIDVVAQDDPLVLGRMLMDRQPKVAPLWLGITVLGLQKRLLRDVGFGLIPIDLHSAVWSGTTQSFIQQPVSDPLVASGQVTRADQCRLLFLSRSGSHDRMPVCQWSPFGGTPLEHTDIEVRVHAKCKGHGLRYRGLMWDCVNGKTVHQALVSGDPDAYPSPPLTQQTPSSRQALVKYGRLDGEKDFVSENATRSIFGWLRVNGYALDEQDIWKHEWFEMYESDEDVEEQSQNSA</sequence>
<organism evidence="1 2">
    <name type="scientific">Chaetomidium leptoderma</name>
    <dbReference type="NCBI Taxonomy" id="669021"/>
    <lineage>
        <taxon>Eukaryota</taxon>
        <taxon>Fungi</taxon>
        <taxon>Dikarya</taxon>
        <taxon>Ascomycota</taxon>
        <taxon>Pezizomycotina</taxon>
        <taxon>Sordariomycetes</taxon>
        <taxon>Sordariomycetidae</taxon>
        <taxon>Sordariales</taxon>
        <taxon>Chaetomiaceae</taxon>
        <taxon>Chaetomidium</taxon>
    </lineage>
</organism>
<protein>
    <submittedName>
        <fullName evidence="1">Uncharacterized protein</fullName>
    </submittedName>
</protein>